<gene>
    <name evidence="6" type="ORF">N788_09905</name>
</gene>
<evidence type="ECO:0000256" key="4">
    <source>
        <dbReference type="ARBA" id="ARBA00023136"/>
    </source>
</evidence>
<dbReference type="InterPro" id="IPR007593">
    <property type="entry name" value="CD225/Dispanin_fam"/>
</dbReference>
<evidence type="ECO:0000313" key="6">
    <source>
        <dbReference type="EMBL" id="KFL37305.1"/>
    </source>
</evidence>
<evidence type="ECO:0000256" key="3">
    <source>
        <dbReference type="ARBA" id="ARBA00022989"/>
    </source>
</evidence>
<keyword evidence="3 5" id="KW-1133">Transmembrane helix</keyword>
<dbReference type="Proteomes" id="UP000029085">
    <property type="component" value="Unassembled WGS sequence"/>
</dbReference>
<accession>A0A087MKA2</accession>
<comment type="caution">
    <text evidence="6">The sequence shown here is derived from an EMBL/GenBank/DDBJ whole genome shotgun (WGS) entry which is preliminary data.</text>
</comment>
<evidence type="ECO:0000256" key="5">
    <source>
        <dbReference type="SAM" id="Phobius"/>
    </source>
</evidence>
<dbReference type="STRING" id="1121014.N788_09905"/>
<dbReference type="PANTHER" id="PTHR14948:SF44">
    <property type="entry name" value="PROLINE-RICH TRANSMEMBRANE PROTEIN 1-LIKE"/>
    <property type="match status" value="1"/>
</dbReference>
<reference evidence="6 7" key="2">
    <citation type="journal article" date="2015" name="Stand. Genomic Sci.">
        <title>High quality draft genomic sequence of Arenimonas donghaensis DSM 18148(T).</title>
        <authorList>
            <person name="Chen F."/>
            <person name="Wang H."/>
            <person name="Cao Y."/>
            <person name="Li X."/>
            <person name="Wang G."/>
        </authorList>
    </citation>
    <scope>NUCLEOTIDE SEQUENCE [LARGE SCALE GENOMIC DNA]</scope>
    <source>
        <strain evidence="6 7">HO3-R19</strain>
    </source>
</reference>
<evidence type="ECO:0000256" key="1">
    <source>
        <dbReference type="ARBA" id="ARBA00004370"/>
    </source>
</evidence>
<evidence type="ECO:0000256" key="2">
    <source>
        <dbReference type="ARBA" id="ARBA00022692"/>
    </source>
</evidence>
<proteinExistence type="predicted"/>
<dbReference type="GO" id="GO:0016020">
    <property type="term" value="C:membrane"/>
    <property type="evidence" value="ECO:0007669"/>
    <property type="project" value="UniProtKB-SubCell"/>
</dbReference>
<evidence type="ECO:0000313" key="7">
    <source>
        <dbReference type="Proteomes" id="UP000029085"/>
    </source>
</evidence>
<reference evidence="7" key="1">
    <citation type="submission" date="2013-08" db="EMBL/GenBank/DDBJ databases">
        <title>Genome sequencing of Arenimonas donghaensis.</title>
        <authorList>
            <person name="Chen F."/>
            <person name="Wang G."/>
        </authorList>
    </citation>
    <scope>NUCLEOTIDE SEQUENCE [LARGE SCALE GENOMIC DNA]</scope>
    <source>
        <strain evidence="7">HO3-R19</strain>
    </source>
</reference>
<dbReference type="PATRIC" id="fig|1121014.3.peg.739"/>
<sequence>MHSVPNHLVWAILMTLFCCLPGGIVALVYASRVDALMSGRQFDAAREASDKARFWCLVSLFTPLLGFAAYLLLIAFGLGLGALSGGY</sequence>
<protein>
    <recommendedName>
        <fullName evidence="8">Interferon-induced transmembrane protein</fullName>
    </recommendedName>
</protein>
<organism evidence="6 7">
    <name type="scientific">Arenimonas donghaensis DSM 18148 = HO3-R19</name>
    <dbReference type="NCBI Taxonomy" id="1121014"/>
    <lineage>
        <taxon>Bacteria</taxon>
        <taxon>Pseudomonadati</taxon>
        <taxon>Pseudomonadota</taxon>
        <taxon>Gammaproteobacteria</taxon>
        <taxon>Lysobacterales</taxon>
        <taxon>Lysobacteraceae</taxon>
        <taxon>Arenimonas</taxon>
    </lineage>
</organism>
<dbReference type="PANTHER" id="PTHR14948">
    <property type="entry name" value="NG5"/>
    <property type="match status" value="1"/>
</dbReference>
<name>A0A087MKA2_9GAMM</name>
<dbReference type="InterPro" id="IPR051423">
    <property type="entry name" value="CD225/Dispanin"/>
</dbReference>
<dbReference type="AlphaFoldDB" id="A0A087MKA2"/>
<keyword evidence="7" id="KW-1185">Reference proteome</keyword>
<evidence type="ECO:0008006" key="8">
    <source>
        <dbReference type="Google" id="ProtNLM"/>
    </source>
</evidence>
<keyword evidence="2 5" id="KW-0812">Transmembrane</keyword>
<dbReference type="EMBL" id="AVCJ01000004">
    <property type="protein sequence ID" value="KFL37305.1"/>
    <property type="molecule type" value="Genomic_DNA"/>
</dbReference>
<comment type="subcellular location">
    <subcellularLocation>
        <location evidence="1">Membrane</location>
    </subcellularLocation>
</comment>
<feature type="transmembrane region" description="Helical" evidence="5">
    <location>
        <begin position="54"/>
        <end position="83"/>
    </location>
</feature>
<feature type="transmembrane region" description="Helical" evidence="5">
    <location>
        <begin position="12"/>
        <end position="33"/>
    </location>
</feature>
<keyword evidence="4 5" id="KW-0472">Membrane</keyword>
<dbReference type="Pfam" id="PF04505">
    <property type="entry name" value="CD225"/>
    <property type="match status" value="1"/>
</dbReference>